<evidence type="ECO:0008006" key="4">
    <source>
        <dbReference type="Google" id="ProtNLM"/>
    </source>
</evidence>
<organism evidence="2 3">
    <name type="scientific">Kingdonia uniflora</name>
    <dbReference type="NCBI Taxonomy" id="39325"/>
    <lineage>
        <taxon>Eukaryota</taxon>
        <taxon>Viridiplantae</taxon>
        <taxon>Streptophyta</taxon>
        <taxon>Embryophyta</taxon>
        <taxon>Tracheophyta</taxon>
        <taxon>Spermatophyta</taxon>
        <taxon>Magnoliopsida</taxon>
        <taxon>Ranunculales</taxon>
        <taxon>Circaeasteraceae</taxon>
        <taxon>Kingdonia</taxon>
    </lineage>
</organism>
<dbReference type="SUPFAM" id="SSF53335">
    <property type="entry name" value="S-adenosyl-L-methionine-dependent methyltransferases"/>
    <property type="match status" value="1"/>
</dbReference>
<comment type="caution">
    <text evidence="2">The sequence shown here is derived from an EMBL/GenBank/DDBJ whole genome shotgun (WGS) entry which is preliminary data.</text>
</comment>
<keyword evidence="3" id="KW-1185">Reference proteome</keyword>
<dbReference type="Gene3D" id="3.40.50.150">
    <property type="entry name" value="Vaccinia Virus protein VP39"/>
    <property type="match status" value="1"/>
</dbReference>
<protein>
    <recommendedName>
        <fullName evidence="4">Protein-L-isoaspartate O-methyltransferase</fullName>
    </recommendedName>
</protein>
<dbReference type="EMBL" id="JACGCM010000012">
    <property type="protein sequence ID" value="KAF6176944.1"/>
    <property type="molecule type" value="Genomic_DNA"/>
</dbReference>
<evidence type="ECO:0000313" key="2">
    <source>
        <dbReference type="EMBL" id="KAF6176944.1"/>
    </source>
</evidence>
<dbReference type="OrthoDB" id="73890at2759"/>
<evidence type="ECO:0000256" key="1">
    <source>
        <dbReference type="ARBA" id="ARBA00005369"/>
    </source>
</evidence>
<dbReference type="Pfam" id="PF01135">
    <property type="entry name" value="PCMT"/>
    <property type="match status" value="1"/>
</dbReference>
<dbReference type="PANTHER" id="PTHR11579:SF28">
    <property type="entry name" value="PROTEIN-L-ISOASPARTATE O-METHYLTRANSFERASE 1"/>
    <property type="match status" value="1"/>
</dbReference>
<dbReference type="InterPro" id="IPR000682">
    <property type="entry name" value="PCMT"/>
</dbReference>
<dbReference type="GO" id="GO:0005737">
    <property type="term" value="C:cytoplasm"/>
    <property type="evidence" value="ECO:0007669"/>
    <property type="project" value="TreeGrafter"/>
</dbReference>
<dbReference type="GO" id="GO:0004719">
    <property type="term" value="F:protein-L-isoaspartate (D-aspartate) O-methyltransferase activity"/>
    <property type="evidence" value="ECO:0007669"/>
    <property type="project" value="InterPro"/>
</dbReference>
<comment type="similarity">
    <text evidence="1">Belongs to the methyltransferase superfamily. L-isoaspartyl/D-aspartyl protein methyltransferase family.</text>
</comment>
<reference evidence="2 3" key="1">
    <citation type="journal article" date="2020" name="IScience">
        <title>Genome Sequencing of the Endangered Kingdonia uniflora (Circaeasteraceae, Ranunculales) Reveals Potential Mechanisms of Evolutionary Specialization.</title>
        <authorList>
            <person name="Sun Y."/>
            <person name="Deng T."/>
            <person name="Zhang A."/>
            <person name="Moore M.J."/>
            <person name="Landis J.B."/>
            <person name="Lin N."/>
            <person name="Zhang H."/>
            <person name="Zhang X."/>
            <person name="Huang J."/>
            <person name="Zhang X."/>
            <person name="Sun H."/>
            <person name="Wang H."/>
        </authorList>
    </citation>
    <scope>NUCLEOTIDE SEQUENCE [LARGE SCALE GENOMIC DNA]</scope>
    <source>
        <strain evidence="2">TB1705</strain>
        <tissue evidence="2">Leaf</tissue>
    </source>
</reference>
<dbReference type="Proteomes" id="UP000541444">
    <property type="component" value="Unassembled WGS sequence"/>
</dbReference>
<evidence type="ECO:0000313" key="3">
    <source>
        <dbReference type="Proteomes" id="UP000541444"/>
    </source>
</evidence>
<sequence length="196" mass="22309">MVKRSTFGETLGLLPFRYENTDLPNHFWKLCTAKVSDFINPDCWNFPTDISLALLAMGINISSITCNPNSEDIQIWKSDIHGDFSVKNAFESTRDRLDTAWWWKYTWLQCLHPDGRLGWEDSAPYDAIHVGAAASEIPQPLVDQLKVGGRMVIPVGNMFQELKVVDKQLDGSLTVWNETSVRYIPLTSRDAQLRGY</sequence>
<accession>A0A7J7PCX0</accession>
<dbReference type="PANTHER" id="PTHR11579">
    <property type="entry name" value="PROTEIN-L-ISOASPARTATE O-METHYLTRANSFERASE"/>
    <property type="match status" value="1"/>
</dbReference>
<dbReference type="InterPro" id="IPR029063">
    <property type="entry name" value="SAM-dependent_MTases_sf"/>
</dbReference>
<name>A0A7J7PCX0_9MAGN</name>
<gene>
    <name evidence="2" type="ORF">GIB67_027744</name>
</gene>
<proteinExistence type="inferred from homology"/>
<dbReference type="AlphaFoldDB" id="A0A7J7PCX0"/>